<reference evidence="2" key="2">
    <citation type="submission" date="2020-11" db="EMBL/GenBank/DDBJ databases">
        <authorList>
            <person name="McCartney M.A."/>
            <person name="Auch B."/>
            <person name="Kono T."/>
            <person name="Mallez S."/>
            <person name="Becker A."/>
            <person name="Gohl D.M."/>
            <person name="Silverstein K.A.T."/>
            <person name="Koren S."/>
            <person name="Bechman K.B."/>
            <person name="Herman A."/>
            <person name="Abrahante J.E."/>
            <person name="Garbe J."/>
        </authorList>
    </citation>
    <scope>NUCLEOTIDE SEQUENCE</scope>
    <source>
        <strain evidence="2">Duluth1</strain>
        <tissue evidence="2">Whole animal</tissue>
    </source>
</reference>
<comment type="caution">
    <text evidence="2">The sequence shown here is derived from an EMBL/GenBank/DDBJ whole genome shotgun (WGS) entry which is preliminary data.</text>
</comment>
<reference evidence="2" key="1">
    <citation type="journal article" date="2019" name="bioRxiv">
        <title>The Genome of the Zebra Mussel, Dreissena polymorpha: A Resource for Invasive Species Research.</title>
        <authorList>
            <person name="McCartney M.A."/>
            <person name="Auch B."/>
            <person name="Kono T."/>
            <person name="Mallez S."/>
            <person name="Zhang Y."/>
            <person name="Obille A."/>
            <person name="Becker A."/>
            <person name="Abrahante J.E."/>
            <person name="Garbe J."/>
            <person name="Badalamenti J.P."/>
            <person name="Herman A."/>
            <person name="Mangelson H."/>
            <person name="Liachko I."/>
            <person name="Sullivan S."/>
            <person name="Sone E.D."/>
            <person name="Koren S."/>
            <person name="Silverstein K.A.T."/>
            <person name="Beckman K.B."/>
            <person name="Gohl D.M."/>
        </authorList>
    </citation>
    <scope>NUCLEOTIDE SEQUENCE</scope>
    <source>
        <strain evidence="2">Duluth1</strain>
        <tissue evidence="2">Whole animal</tissue>
    </source>
</reference>
<organism evidence="2 3">
    <name type="scientific">Dreissena polymorpha</name>
    <name type="common">Zebra mussel</name>
    <name type="synonym">Mytilus polymorpha</name>
    <dbReference type="NCBI Taxonomy" id="45954"/>
    <lineage>
        <taxon>Eukaryota</taxon>
        <taxon>Metazoa</taxon>
        <taxon>Spiralia</taxon>
        <taxon>Lophotrochozoa</taxon>
        <taxon>Mollusca</taxon>
        <taxon>Bivalvia</taxon>
        <taxon>Autobranchia</taxon>
        <taxon>Heteroconchia</taxon>
        <taxon>Euheterodonta</taxon>
        <taxon>Imparidentia</taxon>
        <taxon>Neoheterodontei</taxon>
        <taxon>Myida</taxon>
        <taxon>Dreissenoidea</taxon>
        <taxon>Dreissenidae</taxon>
        <taxon>Dreissena</taxon>
    </lineage>
</organism>
<accession>A0A9D4JK80</accession>
<gene>
    <name evidence="2" type="ORF">DPMN_144019</name>
</gene>
<evidence type="ECO:0000256" key="1">
    <source>
        <dbReference type="SAM" id="Phobius"/>
    </source>
</evidence>
<keyword evidence="1" id="KW-0812">Transmembrane</keyword>
<keyword evidence="3" id="KW-1185">Reference proteome</keyword>
<sequence length="98" mass="10831">MKYGSRRTLSYCCRSNSGCISSSSNQGRCFFQHHSSITNSGSQALSGDSEVFHTVNGVSKDFILLNRIFLSLGLNSLFIILENLACLVVQVLFTDKFI</sequence>
<feature type="transmembrane region" description="Helical" evidence="1">
    <location>
        <begin position="68"/>
        <end position="93"/>
    </location>
</feature>
<name>A0A9D4JK80_DREPO</name>
<dbReference type="EMBL" id="JAIWYP010000006">
    <property type="protein sequence ID" value="KAH3815496.1"/>
    <property type="molecule type" value="Genomic_DNA"/>
</dbReference>
<evidence type="ECO:0000313" key="2">
    <source>
        <dbReference type="EMBL" id="KAH3815496.1"/>
    </source>
</evidence>
<dbReference type="AlphaFoldDB" id="A0A9D4JK80"/>
<evidence type="ECO:0000313" key="3">
    <source>
        <dbReference type="Proteomes" id="UP000828390"/>
    </source>
</evidence>
<keyword evidence="1" id="KW-0472">Membrane</keyword>
<protein>
    <submittedName>
        <fullName evidence="2">Uncharacterized protein</fullName>
    </submittedName>
</protein>
<proteinExistence type="predicted"/>
<keyword evidence="1" id="KW-1133">Transmembrane helix</keyword>
<dbReference type="Proteomes" id="UP000828390">
    <property type="component" value="Unassembled WGS sequence"/>
</dbReference>